<accession>M6VFZ1</accession>
<sequence>MINTVAPTNYVFLGVVSFYNGFHRYLKSSSSHGDRPFTILTIE</sequence>
<dbReference type="Proteomes" id="UP000012112">
    <property type="component" value="Unassembled WGS sequence"/>
</dbReference>
<protein>
    <submittedName>
        <fullName evidence="1">Uncharacterized protein</fullName>
    </submittedName>
</protein>
<dbReference type="EMBL" id="AKWD02000060">
    <property type="protein sequence ID" value="EMO52024.1"/>
    <property type="molecule type" value="Genomic_DNA"/>
</dbReference>
<name>M6VFZ1_9LEPT</name>
<dbReference type="AlphaFoldDB" id="M6VFZ1"/>
<proteinExistence type="predicted"/>
<organism evidence="1 2">
    <name type="scientific">Leptospira noguchii</name>
    <dbReference type="NCBI Taxonomy" id="28182"/>
    <lineage>
        <taxon>Bacteria</taxon>
        <taxon>Pseudomonadati</taxon>
        <taxon>Spirochaetota</taxon>
        <taxon>Spirochaetia</taxon>
        <taxon>Leptospirales</taxon>
        <taxon>Leptospiraceae</taxon>
        <taxon>Leptospira</taxon>
    </lineage>
</organism>
<gene>
    <name evidence="1" type="ORF">LEP1GSC172_0764</name>
</gene>
<reference evidence="1 2" key="1">
    <citation type="submission" date="2013-01" db="EMBL/GenBank/DDBJ databases">
        <authorList>
            <person name="Harkins D.M."/>
            <person name="Durkin A.S."/>
            <person name="Brinkac L.M."/>
            <person name="Haft D.H."/>
            <person name="Selengut J.D."/>
            <person name="Sanka R."/>
            <person name="DePew J."/>
            <person name="Purushe J."/>
            <person name="Matthias M.A."/>
            <person name="Vinetz J.M."/>
            <person name="Sutton G.G."/>
            <person name="Nierman W.C."/>
            <person name="Fouts D.E."/>
        </authorList>
    </citation>
    <scope>NUCLEOTIDE SEQUENCE [LARGE SCALE GENOMIC DNA]</scope>
    <source>
        <strain evidence="1 2">HAI1536</strain>
    </source>
</reference>
<evidence type="ECO:0000313" key="1">
    <source>
        <dbReference type="EMBL" id="EMO52024.1"/>
    </source>
</evidence>
<evidence type="ECO:0000313" key="2">
    <source>
        <dbReference type="Proteomes" id="UP000012112"/>
    </source>
</evidence>
<comment type="caution">
    <text evidence="1">The sequence shown here is derived from an EMBL/GenBank/DDBJ whole genome shotgun (WGS) entry which is preliminary data.</text>
</comment>